<protein>
    <submittedName>
        <fullName evidence="1">Uncharacterized protein</fullName>
    </submittedName>
</protein>
<evidence type="ECO:0000313" key="1">
    <source>
        <dbReference type="EMBL" id="RCJ19627.1"/>
    </source>
</evidence>
<dbReference type="EMBL" id="LXQD01000339">
    <property type="protein sequence ID" value="RCJ19627.1"/>
    <property type="molecule type" value="Genomic_DNA"/>
</dbReference>
<organism evidence="1 2">
    <name type="scientific">Nostoc minutum NIES-26</name>
    <dbReference type="NCBI Taxonomy" id="1844469"/>
    <lineage>
        <taxon>Bacteria</taxon>
        <taxon>Bacillati</taxon>
        <taxon>Cyanobacteriota</taxon>
        <taxon>Cyanophyceae</taxon>
        <taxon>Nostocales</taxon>
        <taxon>Nostocaceae</taxon>
        <taxon>Nostoc</taxon>
    </lineage>
</organism>
<keyword evidence="2" id="KW-1185">Reference proteome</keyword>
<reference evidence="1" key="1">
    <citation type="submission" date="2016-04" db="EMBL/GenBank/DDBJ databases">
        <authorList>
            <person name="Tabuchi Yagui T.R."/>
        </authorList>
    </citation>
    <scope>NUCLEOTIDE SEQUENCE [LARGE SCALE GENOMIC DNA]</scope>
    <source>
        <strain evidence="1">NIES-26</strain>
    </source>
</reference>
<sequence>MTQVSNRVFGNNLSVLFSTKNSINWRAIMAHIAISNLHPAGYELFSDSEQFINDLSEEELNIQGGLISRPWFSPYCRPIPTPRPIYPPIWRLTVQIEKRG</sequence>
<accession>A0A367Q648</accession>
<proteinExistence type="predicted"/>
<evidence type="ECO:0000313" key="2">
    <source>
        <dbReference type="Proteomes" id="UP000252107"/>
    </source>
</evidence>
<comment type="caution">
    <text evidence="1">The sequence shown here is derived from an EMBL/GenBank/DDBJ whole genome shotgun (WGS) entry which is preliminary data.</text>
</comment>
<name>A0A367Q648_9NOSO</name>
<gene>
    <name evidence="1" type="ORF">A6770_05655</name>
</gene>
<dbReference type="AlphaFoldDB" id="A0A367Q648"/>
<dbReference type="Proteomes" id="UP000252107">
    <property type="component" value="Unassembled WGS sequence"/>
</dbReference>